<dbReference type="OrthoDB" id="9796450at2"/>
<dbReference type="EMBL" id="MIGB01000015">
    <property type="protein sequence ID" value="OSY39831.1"/>
    <property type="molecule type" value="Genomic_DNA"/>
</dbReference>
<dbReference type="PANTHER" id="PTHR48080">
    <property type="entry name" value="D-GALACTONATE DEHYDRATASE-RELATED"/>
    <property type="match status" value="1"/>
</dbReference>
<comment type="caution">
    <text evidence="3">The sequence shown here is derived from an EMBL/GenBank/DDBJ whole genome shotgun (WGS) entry which is preliminary data.</text>
</comment>
<evidence type="ECO:0000313" key="4">
    <source>
        <dbReference type="Proteomes" id="UP000194360"/>
    </source>
</evidence>
<dbReference type="GO" id="GO:0016853">
    <property type="term" value="F:isomerase activity"/>
    <property type="evidence" value="ECO:0007669"/>
    <property type="project" value="UniProtKB-KW"/>
</dbReference>
<dbReference type="SUPFAM" id="SSF54826">
    <property type="entry name" value="Enolase N-terminal domain-like"/>
    <property type="match status" value="1"/>
</dbReference>
<proteinExistence type="predicted"/>
<dbReference type="InterPro" id="IPR013341">
    <property type="entry name" value="Mandelate_racemase_N_dom"/>
</dbReference>
<dbReference type="EC" id="5.1.1.-" evidence="3"/>
<dbReference type="PANTHER" id="PTHR48080:SF2">
    <property type="entry name" value="D-GALACTONATE DEHYDRATASE"/>
    <property type="match status" value="1"/>
</dbReference>
<keyword evidence="3" id="KW-0413">Isomerase</keyword>
<dbReference type="PROSITE" id="PS00908">
    <property type="entry name" value="MR_MLE_1"/>
    <property type="match status" value="1"/>
</dbReference>
<name>A0A1Y2MXM5_PSEAH</name>
<gene>
    <name evidence="3" type="primary">hpbD</name>
    <name evidence="3" type="ORF">BG845_03066</name>
</gene>
<dbReference type="STRING" id="2074.BG845_03066"/>
<dbReference type="Gene3D" id="3.20.20.120">
    <property type="entry name" value="Enolase-like C-terminal domain"/>
    <property type="match status" value="1"/>
</dbReference>
<dbReference type="SFLD" id="SFLDG00179">
    <property type="entry name" value="mandelate_racemase"/>
    <property type="match status" value="1"/>
</dbReference>
<evidence type="ECO:0000313" key="3">
    <source>
        <dbReference type="EMBL" id="OSY39831.1"/>
    </source>
</evidence>
<organism evidence="3 4">
    <name type="scientific">Pseudonocardia autotrophica</name>
    <name type="common">Amycolata autotrophica</name>
    <name type="synonym">Nocardia autotrophica</name>
    <dbReference type="NCBI Taxonomy" id="2074"/>
    <lineage>
        <taxon>Bacteria</taxon>
        <taxon>Bacillati</taxon>
        <taxon>Actinomycetota</taxon>
        <taxon>Actinomycetes</taxon>
        <taxon>Pseudonocardiales</taxon>
        <taxon>Pseudonocardiaceae</taxon>
        <taxon>Pseudonocardia</taxon>
    </lineage>
</organism>
<dbReference type="GO" id="GO:0009063">
    <property type="term" value="P:amino acid catabolic process"/>
    <property type="evidence" value="ECO:0007669"/>
    <property type="project" value="InterPro"/>
</dbReference>
<dbReference type="Gene3D" id="3.30.390.10">
    <property type="entry name" value="Enolase-like, N-terminal domain"/>
    <property type="match status" value="1"/>
</dbReference>
<sequence>MRIAAVDTFVLKIDNDEPYLGVLPDGTGPADGYAVRPPWRSLYSPRFETVLVRLTAEDGTVGWGEALAPVGPEIVAAVVRTTLAGQLVGADARSPRPVGRAAAELMRERGHLVGHQADALAAVDIALWDLAGRLLEVPVATLLGGAYRQRIPTYVSGLPRASDAERAELARDWVARGATAVKLHLGHGVEQDLATVDAVRAAAPSLRVAVDGHWAYRRHDARRLARGLAARDAWFLEAPLAPEDDRGHRALGDETIPIAVGESLRNRFEFAHWLATDALAIAQPDIGRTGITEAIGIAELCAARHVPVAPHHSVALGIALAAGLHVAAAVEDLLAFEYQPTSTEVGQRILRTPLQVGADHMQLPDGPGLGIEIDTEALATHTTSETTR</sequence>
<dbReference type="SFLD" id="SFLDS00001">
    <property type="entry name" value="Enolase"/>
    <property type="match status" value="1"/>
</dbReference>
<dbReference type="CDD" id="cd03316">
    <property type="entry name" value="MR_like"/>
    <property type="match status" value="1"/>
</dbReference>
<dbReference type="SUPFAM" id="SSF51604">
    <property type="entry name" value="Enolase C-terminal domain-like"/>
    <property type="match status" value="1"/>
</dbReference>
<dbReference type="GO" id="GO:0016829">
    <property type="term" value="F:lyase activity"/>
    <property type="evidence" value="ECO:0007669"/>
    <property type="project" value="UniProtKB-KW"/>
</dbReference>
<evidence type="ECO:0000259" key="2">
    <source>
        <dbReference type="SMART" id="SM00922"/>
    </source>
</evidence>
<dbReference type="Pfam" id="PF02746">
    <property type="entry name" value="MR_MLE_N"/>
    <property type="match status" value="1"/>
</dbReference>
<dbReference type="InterPro" id="IPR029017">
    <property type="entry name" value="Enolase-like_N"/>
</dbReference>
<keyword evidence="4" id="KW-1185">Reference proteome</keyword>
<dbReference type="Pfam" id="PF13378">
    <property type="entry name" value="MR_MLE_C"/>
    <property type="match status" value="1"/>
</dbReference>
<accession>A0A1Y2MXM5</accession>
<dbReference type="InterPro" id="IPR013342">
    <property type="entry name" value="Mandelate_racemase_C"/>
</dbReference>
<dbReference type="InterPro" id="IPR036849">
    <property type="entry name" value="Enolase-like_C_sf"/>
</dbReference>
<dbReference type="SMART" id="SM00922">
    <property type="entry name" value="MR_MLE"/>
    <property type="match status" value="1"/>
</dbReference>
<protein>
    <submittedName>
        <fullName evidence="3">4-hydroxyproline betaine 2-epimerase</fullName>
        <ecNumber evidence="3">5.1.1.-</ecNumber>
    </submittedName>
</protein>
<reference evidence="3 4" key="1">
    <citation type="submission" date="2016-09" db="EMBL/GenBank/DDBJ databases">
        <title>Pseudonocardia autotrophica DSM535, a candidate organism with high potential of specific P450 cytochromes.</title>
        <authorList>
            <person name="Grumaz C."/>
            <person name="Vainshtein Y."/>
            <person name="Kirstahler P."/>
            <person name="Sohn K."/>
        </authorList>
    </citation>
    <scope>NUCLEOTIDE SEQUENCE [LARGE SCALE GENOMIC DNA]</scope>
    <source>
        <strain evidence="3 4">DSM 535</strain>
    </source>
</reference>
<dbReference type="AlphaFoldDB" id="A0A1Y2MXM5"/>
<feature type="domain" description="Mandelate racemase/muconate lactonizing enzyme C-terminal" evidence="2">
    <location>
        <begin position="163"/>
        <end position="257"/>
    </location>
</feature>
<dbReference type="InterPro" id="IPR018110">
    <property type="entry name" value="Mandel_Rmase/mucon_lact_enz_CS"/>
</dbReference>
<dbReference type="InterPro" id="IPR034593">
    <property type="entry name" value="DgoD-like"/>
</dbReference>
<keyword evidence="1" id="KW-0456">Lyase</keyword>
<evidence type="ECO:0000256" key="1">
    <source>
        <dbReference type="ARBA" id="ARBA00023239"/>
    </source>
</evidence>
<dbReference type="InterPro" id="IPR029065">
    <property type="entry name" value="Enolase_C-like"/>
</dbReference>
<dbReference type="Proteomes" id="UP000194360">
    <property type="component" value="Unassembled WGS sequence"/>
</dbReference>
<dbReference type="RefSeq" id="WP_085913396.1">
    <property type="nucleotide sequence ID" value="NZ_AP018920.1"/>
</dbReference>